<feature type="compositionally biased region" description="Basic residues" evidence="10">
    <location>
        <begin position="742"/>
        <end position="753"/>
    </location>
</feature>
<evidence type="ECO:0000313" key="15">
    <source>
        <dbReference type="Proteomes" id="UP000826195"/>
    </source>
</evidence>
<evidence type="ECO:0000256" key="8">
    <source>
        <dbReference type="ARBA" id="ARBA00023136"/>
    </source>
</evidence>
<evidence type="ECO:0000256" key="2">
    <source>
        <dbReference type="ARBA" id="ARBA00022692"/>
    </source>
</evidence>
<feature type="domain" description="CCHC-type" evidence="12">
    <location>
        <begin position="916"/>
        <end position="931"/>
    </location>
</feature>
<evidence type="ECO:0000256" key="3">
    <source>
        <dbReference type="ARBA" id="ARBA00022723"/>
    </source>
</evidence>
<reference evidence="14 15" key="1">
    <citation type="journal article" date="2021" name="J. Hered.">
        <title>A chromosome-level genome assembly of the parasitoid wasp, Cotesia glomerata (Hymenoptera: Braconidae).</title>
        <authorList>
            <person name="Pinto B.J."/>
            <person name="Weis J.J."/>
            <person name="Gamble T."/>
            <person name="Ode P.J."/>
            <person name="Paul R."/>
            <person name="Zaspel J.M."/>
        </authorList>
    </citation>
    <scope>NUCLEOTIDE SEQUENCE [LARGE SCALE GENOMIC DNA]</scope>
    <source>
        <strain evidence="14">CgM1</strain>
    </source>
</reference>
<sequence>MDSEANKNVDISVALEKLGRGSKLVWTVFFFTVLSTFFSALHTVSYIFTAEIPEYACSIPELRSANWSASEIKNISTASGSCNKYNYNYTYLADLSFEDALEQTKPLQSKLEVITCSKFTFGDSKWLTIVEEWDLVCEKEMYRANSYLVFVLGKLVSSGIFGILADTYGRKRSIIIGVLMQIIAGPLCAIVPWFWAFLSLRFIIGMSLTAIQFSSLTILTEISTSKYKRWLGVAFNVGYSIGTIFVAGIAYYLPHWRHLQLAISISAIIMVFYAFFIPESPKWLLTQNRFEEAKIMVEKYTKLKVSQIDLQKEEKKIGDTYSKNSLKNLNILFSNSKLRKRLLSMNFSWFISSMTSFILVLNIDNYKSNRYLYVLMMGITEMPTYFVASIILIFIGRRKSTVILYLITCVCLISIVAVPHDHKGLIVGITLAGRFALNAVSSIIILITSDLFPTEVRNSAVGTSSLMAQIGSLAAPYVVYLLGKVAWWAPTTLCGILAFATGILSIMIPESEDTDSETNLEEKMTRFTRAKGSKASNERLPCEATPWHVMKQQLDTVQAKESSEKPKNAKELLKEKDDPYYWDTVVNKTEWATLDTDKPSKSVKKNNPGKVEKSSPKKSTLKKISLDNSVSLNDSNGDKSRKRKPEEVEKAAGETENVPKKKKKNKIANNGEENVENVPKKKKNKIVNNGEENVPKKKKNNLTNNKEENVSKKKKNKFAANSEENSIVDENKEEKKINNVKLSKRQKRNRKNKMQKDNSNQQDEVNTPITFNVEGNDWNSNIKFGSSDAKSKFKPKNNNNNNNNSKPENNNYPNNYNDKRFNQKVIKQRPAKIRDNLEHKRRKPEPAAQKVIINGMEVEIVLHDGFPVRKDDAERLKELRKKLVMNGIPKPEIDRAMKLERRKAEKALARIRKNVCFHCRKAGHNLSDCPELGREEAATGICFKCGSTEHTHFECKVNKKEEFRFATCFICREQGHIAKQCPDNPNGLYPKGGACSSCGDVTHLKKDCPTLIEQKQGARITLSTIADVDFVETIDGLDKSKKNQVQKESKKVVKF</sequence>
<dbReference type="SUPFAM" id="SSF103473">
    <property type="entry name" value="MFS general substrate transporter"/>
    <property type="match status" value="1"/>
</dbReference>
<feature type="compositionally biased region" description="Polar residues" evidence="10">
    <location>
        <begin position="757"/>
        <end position="770"/>
    </location>
</feature>
<feature type="region of interest" description="Disordered" evidence="10">
    <location>
        <begin position="597"/>
        <end position="847"/>
    </location>
</feature>
<keyword evidence="7 11" id="KW-1133">Transmembrane helix</keyword>
<feature type="compositionally biased region" description="Low complexity" evidence="10">
    <location>
        <begin position="796"/>
        <end position="816"/>
    </location>
</feature>
<dbReference type="Gene3D" id="4.10.60.10">
    <property type="entry name" value="Zinc finger, CCHC-type"/>
    <property type="match status" value="2"/>
</dbReference>
<dbReference type="PROSITE" id="PS50158">
    <property type="entry name" value="ZF_CCHC"/>
    <property type="match status" value="2"/>
</dbReference>
<feature type="transmembrane region" description="Helical" evidence="11">
    <location>
        <begin position="231"/>
        <end position="253"/>
    </location>
</feature>
<feature type="transmembrane region" description="Helical" evidence="11">
    <location>
        <begin position="259"/>
        <end position="277"/>
    </location>
</feature>
<dbReference type="PROSITE" id="PS50850">
    <property type="entry name" value="MFS"/>
    <property type="match status" value="1"/>
</dbReference>
<dbReference type="Gene3D" id="1.20.1250.20">
    <property type="entry name" value="MFS general substrate transporter like domains"/>
    <property type="match status" value="1"/>
</dbReference>
<dbReference type="CDD" id="cd17317">
    <property type="entry name" value="MFS_SLC22"/>
    <property type="match status" value="1"/>
</dbReference>
<dbReference type="GO" id="GO:0016020">
    <property type="term" value="C:membrane"/>
    <property type="evidence" value="ECO:0007669"/>
    <property type="project" value="UniProtKB-SubCell"/>
</dbReference>
<feature type="transmembrane region" description="Helical" evidence="11">
    <location>
        <begin position="485"/>
        <end position="508"/>
    </location>
</feature>
<protein>
    <submittedName>
        <fullName evidence="14">Uncharacterized protein</fullName>
    </submittedName>
</protein>
<dbReference type="SUPFAM" id="SSF57756">
    <property type="entry name" value="Retrovirus zinc finger-like domains"/>
    <property type="match status" value="2"/>
</dbReference>
<evidence type="ECO:0000259" key="13">
    <source>
        <dbReference type="PROSITE" id="PS50850"/>
    </source>
</evidence>
<proteinExistence type="predicted"/>
<feature type="transmembrane region" description="Helical" evidence="11">
    <location>
        <begin position="402"/>
        <end position="419"/>
    </location>
</feature>
<feature type="compositionally biased region" description="Low complexity" evidence="10">
    <location>
        <begin position="626"/>
        <end position="635"/>
    </location>
</feature>
<evidence type="ECO:0000313" key="14">
    <source>
        <dbReference type="EMBL" id="KAH0564428.1"/>
    </source>
</evidence>
<evidence type="ECO:0000256" key="6">
    <source>
        <dbReference type="ARBA" id="ARBA00022833"/>
    </source>
</evidence>
<dbReference type="Proteomes" id="UP000826195">
    <property type="component" value="Unassembled WGS sequence"/>
</dbReference>
<gene>
    <name evidence="14" type="ORF">KQX54_012009</name>
</gene>
<dbReference type="InterPro" id="IPR005828">
    <property type="entry name" value="MFS_sugar_transport-like"/>
</dbReference>
<dbReference type="FunFam" id="4.10.60.10:FF:000091">
    <property type="entry name" value="Zinc finger CCHC-type-containing 9"/>
    <property type="match status" value="1"/>
</dbReference>
<dbReference type="Pfam" id="PF00083">
    <property type="entry name" value="Sugar_tr"/>
    <property type="match status" value="1"/>
</dbReference>
<keyword evidence="4" id="KW-0677">Repeat</keyword>
<dbReference type="EMBL" id="JAHXZJ010000002">
    <property type="protein sequence ID" value="KAH0564428.1"/>
    <property type="molecule type" value="Genomic_DNA"/>
</dbReference>
<organism evidence="14 15">
    <name type="scientific">Cotesia glomerata</name>
    <name type="common">Lepidopteran parasitic wasp</name>
    <name type="synonym">Apanteles glomeratus</name>
    <dbReference type="NCBI Taxonomy" id="32391"/>
    <lineage>
        <taxon>Eukaryota</taxon>
        <taxon>Metazoa</taxon>
        <taxon>Ecdysozoa</taxon>
        <taxon>Arthropoda</taxon>
        <taxon>Hexapoda</taxon>
        <taxon>Insecta</taxon>
        <taxon>Pterygota</taxon>
        <taxon>Neoptera</taxon>
        <taxon>Endopterygota</taxon>
        <taxon>Hymenoptera</taxon>
        <taxon>Apocrita</taxon>
        <taxon>Ichneumonoidea</taxon>
        <taxon>Braconidae</taxon>
        <taxon>Microgastrinae</taxon>
        <taxon>Cotesia</taxon>
    </lineage>
</organism>
<feature type="transmembrane region" description="Helical" evidence="11">
    <location>
        <begin position="342"/>
        <end position="361"/>
    </location>
</feature>
<feature type="transmembrane region" description="Helical" evidence="11">
    <location>
        <begin position="373"/>
        <end position="395"/>
    </location>
</feature>
<evidence type="ECO:0000256" key="1">
    <source>
        <dbReference type="ARBA" id="ARBA00004141"/>
    </source>
</evidence>
<feature type="domain" description="CCHC-type" evidence="12">
    <location>
        <begin position="968"/>
        <end position="983"/>
    </location>
</feature>
<dbReference type="InterPro" id="IPR036875">
    <property type="entry name" value="Znf_CCHC_sf"/>
</dbReference>
<dbReference type="InterPro" id="IPR020846">
    <property type="entry name" value="MFS_dom"/>
</dbReference>
<evidence type="ECO:0000256" key="5">
    <source>
        <dbReference type="ARBA" id="ARBA00022771"/>
    </source>
</evidence>
<feature type="transmembrane region" description="Helical" evidence="11">
    <location>
        <begin position="202"/>
        <end position="219"/>
    </location>
</feature>
<keyword evidence="15" id="KW-1185">Reference proteome</keyword>
<dbReference type="GO" id="GO:0003676">
    <property type="term" value="F:nucleic acid binding"/>
    <property type="evidence" value="ECO:0007669"/>
    <property type="project" value="InterPro"/>
</dbReference>
<dbReference type="GO" id="GO:0008270">
    <property type="term" value="F:zinc ion binding"/>
    <property type="evidence" value="ECO:0007669"/>
    <property type="project" value="UniProtKB-KW"/>
</dbReference>
<evidence type="ECO:0000256" key="7">
    <source>
        <dbReference type="ARBA" id="ARBA00022989"/>
    </source>
</evidence>
<dbReference type="SMART" id="SM00343">
    <property type="entry name" value="ZnF_C2HC"/>
    <property type="match status" value="4"/>
</dbReference>
<name>A0AAV7J0X1_COTGL</name>
<evidence type="ECO:0000256" key="4">
    <source>
        <dbReference type="ARBA" id="ARBA00022737"/>
    </source>
</evidence>
<dbReference type="InterPro" id="IPR036259">
    <property type="entry name" value="MFS_trans_sf"/>
</dbReference>
<accession>A0AAV7J0X1</accession>
<feature type="transmembrane region" description="Helical" evidence="11">
    <location>
        <begin position="425"/>
        <end position="447"/>
    </location>
</feature>
<keyword evidence="6" id="KW-0862">Zinc</keyword>
<evidence type="ECO:0000256" key="11">
    <source>
        <dbReference type="SAM" id="Phobius"/>
    </source>
</evidence>
<feature type="compositionally biased region" description="Basic and acidic residues" evidence="10">
    <location>
        <begin position="636"/>
        <end position="659"/>
    </location>
</feature>
<dbReference type="InterPro" id="IPR001878">
    <property type="entry name" value="Znf_CCHC"/>
</dbReference>
<evidence type="ECO:0000256" key="10">
    <source>
        <dbReference type="SAM" id="MobiDB-lite"/>
    </source>
</evidence>
<dbReference type="PANTHER" id="PTHR24064">
    <property type="entry name" value="SOLUTE CARRIER FAMILY 22 MEMBER"/>
    <property type="match status" value="1"/>
</dbReference>
<dbReference type="Pfam" id="PF00098">
    <property type="entry name" value="zf-CCHC"/>
    <property type="match status" value="1"/>
</dbReference>
<evidence type="ECO:0000259" key="12">
    <source>
        <dbReference type="PROSITE" id="PS50158"/>
    </source>
</evidence>
<comment type="caution">
    <text evidence="14">The sequence shown here is derived from an EMBL/GenBank/DDBJ whole genome shotgun (WGS) entry which is preliminary data.</text>
</comment>
<evidence type="ECO:0000256" key="9">
    <source>
        <dbReference type="PROSITE-ProRule" id="PRU00047"/>
    </source>
</evidence>
<comment type="subcellular location">
    <subcellularLocation>
        <location evidence="1">Membrane</location>
        <topology evidence="1">Multi-pass membrane protein</topology>
    </subcellularLocation>
</comment>
<keyword evidence="2 11" id="KW-0812">Transmembrane</keyword>
<keyword evidence="5 9" id="KW-0863">Zinc-finger</keyword>
<keyword evidence="8 11" id="KW-0472">Membrane</keyword>
<feature type="domain" description="Major facilitator superfamily (MFS) profile" evidence="13">
    <location>
        <begin position="28"/>
        <end position="512"/>
    </location>
</feature>
<dbReference type="GO" id="GO:0022857">
    <property type="term" value="F:transmembrane transporter activity"/>
    <property type="evidence" value="ECO:0007669"/>
    <property type="project" value="InterPro"/>
</dbReference>
<keyword evidence="3" id="KW-0479">Metal-binding</keyword>
<feature type="transmembrane region" description="Helical" evidence="11">
    <location>
        <begin position="174"/>
        <end position="196"/>
    </location>
</feature>
<dbReference type="AlphaFoldDB" id="A0AAV7J0X1"/>
<feature type="transmembrane region" description="Helical" evidence="11">
    <location>
        <begin position="24"/>
        <end position="48"/>
    </location>
</feature>